<keyword evidence="2" id="KW-0347">Helicase</keyword>
<feature type="domain" description="DNA2/NAM7 helicase helicase" evidence="1">
    <location>
        <begin position="161"/>
        <end position="268"/>
    </location>
</feature>
<dbReference type="EMBL" id="SNRY01002359">
    <property type="protein sequence ID" value="KAA6325447.1"/>
    <property type="molecule type" value="Genomic_DNA"/>
</dbReference>
<keyword evidence="2" id="KW-0067">ATP-binding</keyword>
<dbReference type="AlphaFoldDB" id="A0A5J4QU85"/>
<dbReference type="GO" id="GO:0003678">
    <property type="term" value="F:DNA helicase activity"/>
    <property type="evidence" value="ECO:0007669"/>
    <property type="project" value="UniProtKB-EC"/>
</dbReference>
<dbReference type="EC" id="3.6.4.12" evidence="2"/>
<evidence type="ECO:0000313" key="2">
    <source>
        <dbReference type="EMBL" id="KAA6325447.1"/>
    </source>
</evidence>
<sequence length="300" mass="34679">MTAEQIREIAIESSTAYWDYLDENDKGTQEVDVFEISYLEGIDFLIRLRLSAKLFDTEAVFFKNFKNNKKYDASEIKIVEYDRDKNSLLIKLTENIQQEFRGLSHNDIKVISDLKFLVQRVRTWYELNGAKIALPNKPSKYAKNINNIKFFEEKELQPSGDQKESINNIFTEPFSYVWGAPGTGKTQFVLSYAILHYINNNDRVAILAPTNNSIEQVLRGIIKMTDKAGVDRRKILRLGTPSKKFAEEFPDVCEEKGVQKNLAEIDKQIDILERVLNYKKSINTINSFNDKLVLFNALPK</sequence>
<dbReference type="Gene3D" id="3.40.50.300">
    <property type="entry name" value="P-loop containing nucleotide triphosphate hydrolases"/>
    <property type="match status" value="1"/>
</dbReference>
<proteinExistence type="predicted"/>
<keyword evidence="2" id="KW-0378">Hydrolase</keyword>
<gene>
    <name evidence="2" type="ORF">EZS27_025342</name>
</gene>
<protein>
    <submittedName>
        <fullName evidence="2">ATP-dependent RecD-like DNA helicase</fullName>
        <ecNumber evidence="2">3.6.4.12</ecNumber>
    </submittedName>
</protein>
<dbReference type="InterPro" id="IPR041677">
    <property type="entry name" value="DNA2/NAM7_AAA_11"/>
</dbReference>
<dbReference type="SUPFAM" id="SSF52540">
    <property type="entry name" value="P-loop containing nucleoside triphosphate hydrolases"/>
    <property type="match status" value="1"/>
</dbReference>
<dbReference type="InterPro" id="IPR027417">
    <property type="entry name" value="P-loop_NTPase"/>
</dbReference>
<organism evidence="2">
    <name type="scientific">termite gut metagenome</name>
    <dbReference type="NCBI Taxonomy" id="433724"/>
    <lineage>
        <taxon>unclassified sequences</taxon>
        <taxon>metagenomes</taxon>
        <taxon>organismal metagenomes</taxon>
    </lineage>
</organism>
<evidence type="ECO:0000259" key="1">
    <source>
        <dbReference type="Pfam" id="PF13086"/>
    </source>
</evidence>
<reference evidence="2" key="1">
    <citation type="submission" date="2019-03" db="EMBL/GenBank/DDBJ databases">
        <title>Single cell metagenomics reveals metabolic interactions within the superorganism composed of flagellate Streblomastix strix and complex community of Bacteroidetes bacteria on its surface.</title>
        <authorList>
            <person name="Treitli S.C."/>
            <person name="Kolisko M."/>
            <person name="Husnik F."/>
            <person name="Keeling P."/>
            <person name="Hampl V."/>
        </authorList>
    </citation>
    <scope>NUCLEOTIDE SEQUENCE</scope>
    <source>
        <strain evidence="2">STM</strain>
    </source>
</reference>
<accession>A0A5J4QU85</accession>
<comment type="caution">
    <text evidence="2">The sequence shown here is derived from an EMBL/GenBank/DDBJ whole genome shotgun (WGS) entry which is preliminary data.</text>
</comment>
<keyword evidence="2" id="KW-0547">Nucleotide-binding</keyword>
<dbReference type="Pfam" id="PF13086">
    <property type="entry name" value="AAA_11"/>
    <property type="match status" value="1"/>
</dbReference>
<name>A0A5J4QU85_9ZZZZ</name>
<dbReference type="GO" id="GO:0016787">
    <property type="term" value="F:hydrolase activity"/>
    <property type="evidence" value="ECO:0007669"/>
    <property type="project" value="UniProtKB-KW"/>
</dbReference>